<dbReference type="Pfam" id="PF02470">
    <property type="entry name" value="MlaD"/>
    <property type="match status" value="1"/>
</dbReference>
<sequence length="323" mass="36003">MGYRADEVKVGFVLVLSILILAGFIIAILGLRLGQEMVEYSTSLKFVAGIDPGRVVRFGGMEVGNVSDVHVSREDTSLISVVMSIKKEVPIKTDSVAFINNIGFVGDFYIEISTGSAEAPLLPPGSEIQATEVPTFNELIAQARTVVDRLDTSLGIINDNILMEEVPELRKRLEVTAENLDRLLNDLDAILIENRQNISRVIKEVAGIVEENRQEINTTIENFREASRKLDILADMLSSVVAENRDDLDTTIDEIRTAAAEARDAAEKLDALVTENVDDMNTVIENLESTSVNFRDMSEDLVGRPWRLFWRTEPPERQVIERE</sequence>
<keyword evidence="1" id="KW-0812">Transmembrane</keyword>
<protein>
    <submittedName>
        <fullName evidence="3">MCE family protein</fullName>
    </submittedName>
</protein>
<evidence type="ECO:0000313" key="3">
    <source>
        <dbReference type="EMBL" id="RJP14302.1"/>
    </source>
</evidence>
<proteinExistence type="predicted"/>
<dbReference type="InterPro" id="IPR003399">
    <property type="entry name" value="Mce/MlaD"/>
</dbReference>
<evidence type="ECO:0000259" key="2">
    <source>
        <dbReference type="Pfam" id="PF02470"/>
    </source>
</evidence>
<feature type="domain" description="Mce/MlaD" evidence="2">
    <location>
        <begin position="39"/>
        <end position="115"/>
    </location>
</feature>
<evidence type="ECO:0000256" key="1">
    <source>
        <dbReference type="SAM" id="Phobius"/>
    </source>
</evidence>
<dbReference type="PANTHER" id="PTHR33371:SF4">
    <property type="entry name" value="INTERMEMBRANE PHOSPHOLIPID TRANSPORT SYSTEM BINDING PROTEIN MLAD"/>
    <property type="match status" value="1"/>
</dbReference>
<dbReference type="EMBL" id="QZKU01000144">
    <property type="protein sequence ID" value="RJP14302.1"/>
    <property type="molecule type" value="Genomic_DNA"/>
</dbReference>
<dbReference type="PANTHER" id="PTHR33371">
    <property type="entry name" value="INTERMEMBRANE PHOSPHOLIPID TRANSPORT SYSTEM BINDING PROTEIN MLAD-RELATED"/>
    <property type="match status" value="1"/>
</dbReference>
<gene>
    <name evidence="3" type="ORF">C4520_21535</name>
</gene>
<comment type="caution">
    <text evidence="3">The sequence shown here is derived from an EMBL/GenBank/DDBJ whole genome shotgun (WGS) entry which is preliminary data.</text>
</comment>
<name>A0A3A4N4K9_ABYX5</name>
<dbReference type="Proteomes" id="UP000265882">
    <property type="component" value="Unassembled WGS sequence"/>
</dbReference>
<organism evidence="3 4">
    <name type="scientific">Abyssobacteria bacterium (strain SURF_5)</name>
    <dbReference type="NCBI Taxonomy" id="2093360"/>
    <lineage>
        <taxon>Bacteria</taxon>
        <taxon>Pseudomonadati</taxon>
        <taxon>Candidatus Hydrogenedentota</taxon>
        <taxon>Candidatus Abyssobacteria</taxon>
    </lineage>
</organism>
<dbReference type="AlphaFoldDB" id="A0A3A4N4K9"/>
<dbReference type="InterPro" id="IPR052336">
    <property type="entry name" value="MlaD_Phospholipid_Transporter"/>
</dbReference>
<evidence type="ECO:0000313" key="4">
    <source>
        <dbReference type="Proteomes" id="UP000265882"/>
    </source>
</evidence>
<keyword evidence="1" id="KW-1133">Transmembrane helix</keyword>
<keyword evidence="1" id="KW-0472">Membrane</keyword>
<reference evidence="3 4" key="1">
    <citation type="journal article" date="2017" name="ISME J.">
        <title>Energy and carbon metabolisms in a deep terrestrial subsurface fluid microbial community.</title>
        <authorList>
            <person name="Momper L."/>
            <person name="Jungbluth S.P."/>
            <person name="Lee M.D."/>
            <person name="Amend J.P."/>
        </authorList>
    </citation>
    <scope>NUCLEOTIDE SEQUENCE [LARGE SCALE GENOMIC DNA]</scope>
    <source>
        <strain evidence="3">SURF_5</strain>
    </source>
</reference>
<feature type="transmembrane region" description="Helical" evidence="1">
    <location>
        <begin position="12"/>
        <end position="31"/>
    </location>
</feature>
<accession>A0A3A4N4K9</accession>